<dbReference type="EMBL" id="BNED01000005">
    <property type="protein sequence ID" value="GHI76159.1"/>
    <property type="molecule type" value="Genomic_DNA"/>
</dbReference>
<evidence type="ECO:0000313" key="2">
    <source>
        <dbReference type="EMBL" id="GHI76159.1"/>
    </source>
</evidence>
<comment type="caution">
    <text evidence="2">The sequence shown here is derived from an EMBL/GenBank/DDBJ whole genome shotgun (WGS) entry which is preliminary data.</text>
</comment>
<dbReference type="Proteomes" id="UP000608522">
    <property type="component" value="Unassembled WGS sequence"/>
</dbReference>
<dbReference type="SUPFAM" id="SSF56112">
    <property type="entry name" value="Protein kinase-like (PK-like)"/>
    <property type="match status" value="1"/>
</dbReference>
<keyword evidence="3" id="KW-1185">Reference proteome</keyword>
<accession>A0ABQ3T6Y5</accession>
<sequence length="284" mass="31359">MDALFAPPRKQPDEERMRDAHHRAARTLLVGGASGPEAWGWQGRTISRRCGDRWLRVVSRPLEKPAGRLWDGAAAADTQLPRTIPRPRVVDVLEWTAGGHRYRAELTELVPWPVIQTGGPVLTHAPALPQVWWTELSAALAAMSSVPTERQAVRQQWIDKNFDSYLGIPPVQVTAWTTGHGDLHWANLCAEHLVVLDWESWGTLPVGYDAGLLHAYSLRSPGTAHRVRTTFAHILNTPAGRTGELVALAQLLQVIARGHHQEIAEAIRARAELLTGRPVPRGTA</sequence>
<evidence type="ECO:0008006" key="4">
    <source>
        <dbReference type="Google" id="ProtNLM"/>
    </source>
</evidence>
<dbReference type="InterPro" id="IPR011009">
    <property type="entry name" value="Kinase-like_dom_sf"/>
</dbReference>
<evidence type="ECO:0000256" key="1">
    <source>
        <dbReference type="SAM" id="MobiDB-lite"/>
    </source>
</evidence>
<dbReference type="RefSeq" id="WP_202198405.1">
    <property type="nucleotide sequence ID" value="NZ_BAAATO010000031.1"/>
</dbReference>
<feature type="region of interest" description="Disordered" evidence="1">
    <location>
        <begin position="1"/>
        <end position="20"/>
    </location>
</feature>
<protein>
    <recommendedName>
        <fullName evidence="4">Phosphotransferase family enzyme</fullName>
    </recommendedName>
</protein>
<reference evidence="3" key="1">
    <citation type="submission" date="2023-07" db="EMBL/GenBank/DDBJ databases">
        <title>Whole genome shotgun sequence of Streptomyces spororaveus NBRC 15456.</title>
        <authorList>
            <person name="Komaki H."/>
            <person name="Tamura T."/>
        </authorList>
    </citation>
    <scope>NUCLEOTIDE SEQUENCE [LARGE SCALE GENOMIC DNA]</scope>
    <source>
        <strain evidence="3">NBRC 15456</strain>
    </source>
</reference>
<proteinExistence type="predicted"/>
<gene>
    <name evidence="2" type="ORF">Sspor_17200</name>
</gene>
<name>A0ABQ3T6Y5_9ACTN</name>
<organism evidence="2 3">
    <name type="scientific">Streptomyces spororaveus</name>
    <dbReference type="NCBI Taxonomy" id="284039"/>
    <lineage>
        <taxon>Bacteria</taxon>
        <taxon>Bacillati</taxon>
        <taxon>Actinomycetota</taxon>
        <taxon>Actinomycetes</taxon>
        <taxon>Kitasatosporales</taxon>
        <taxon>Streptomycetaceae</taxon>
        <taxon>Streptomyces</taxon>
    </lineage>
</organism>
<evidence type="ECO:0000313" key="3">
    <source>
        <dbReference type="Proteomes" id="UP000608522"/>
    </source>
</evidence>